<gene>
    <name evidence="2" type="ORF">FTUN_2898</name>
</gene>
<dbReference type="InterPro" id="IPR003882">
    <property type="entry name" value="Pistil_extensin"/>
</dbReference>
<feature type="compositionally biased region" description="Basic and acidic residues" evidence="1">
    <location>
        <begin position="184"/>
        <end position="208"/>
    </location>
</feature>
<name>A0A6M5YPK8_9BACT</name>
<feature type="region of interest" description="Disordered" evidence="1">
    <location>
        <begin position="57"/>
        <end position="368"/>
    </location>
</feature>
<feature type="compositionally biased region" description="Pro residues" evidence="1">
    <location>
        <begin position="304"/>
        <end position="317"/>
    </location>
</feature>
<feature type="compositionally biased region" description="Low complexity" evidence="1">
    <location>
        <begin position="214"/>
        <end position="234"/>
    </location>
</feature>
<sequence>MSNPQTKDSKEKKVRVFNLAKDLNVESKLLLDFCKELGFSDIKNQLNGLEPEQVDALKERLKKGPAKSGSAPLSPPGTAPKSIIPPPAKLDKPIQTLPKPAPKPIPKPVEPVPVVAPPAPSVAAQSAPAPQPPAPAPEPAPTPSVTAAVPPEPAARPAPPVVAVAPAPPAPQSAPPGGAPAVRPGERPAAEHHPVARWRWDTEPERRTSGCAHRAPGCGASSAARGGAPDCPGAGSTGAGSTGSCGAGSRGAGSCSRGAGPCGAAPAAPSPAPRPTPRPTVTPAAPPAAATPTKPAPSVQNAAPPAPPPAPPGPPKNIIPSITGAGRPDILKRAPQVPPPNIIAGRRTGTGAPPPSSQRPPSGVSGPRVRARAVLAVALRAVRPERGNGPAAARLVRRRAVHPVAAVAAHRPSPRPGSR</sequence>
<evidence type="ECO:0000256" key="1">
    <source>
        <dbReference type="SAM" id="MobiDB-lite"/>
    </source>
</evidence>
<dbReference type="Proteomes" id="UP000503447">
    <property type="component" value="Chromosome"/>
</dbReference>
<dbReference type="Gene3D" id="1.10.10.2480">
    <property type="match status" value="1"/>
</dbReference>
<feature type="compositionally biased region" description="Gly residues" evidence="1">
    <location>
        <begin position="235"/>
        <end position="251"/>
    </location>
</feature>
<protein>
    <submittedName>
        <fullName evidence="2">Uncharacterized protein</fullName>
    </submittedName>
</protein>
<feature type="compositionally biased region" description="Pro residues" evidence="1">
    <location>
        <begin position="73"/>
        <end position="88"/>
    </location>
</feature>
<dbReference type="AlphaFoldDB" id="A0A6M5YPK8"/>
<proteinExistence type="predicted"/>
<dbReference type="KEGG" id="ftj:FTUN_2898"/>
<evidence type="ECO:0000313" key="3">
    <source>
        <dbReference type="Proteomes" id="UP000503447"/>
    </source>
</evidence>
<evidence type="ECO:0000313" key="2">
    <source>
        <dbReference type="EMBL" id="QJW95350.1"/>
    </source>
</evidence>
<organism evidence="2 3">
    <name type="scientific">Frigoriglobus tundricola</name>
    <dbReference type="NCBI Taxonomy" id="2774151"/>
    <lineage>
        <taxon>Bacteria</taxon>
        <taxon>Pseudomonadati</taxon>
        <taxon>Planctomycetota</taxon>
        <taxon>Planctomycetia</taxon>
        <taxon>Gemmatales</taxon>
        <taxon>Gemmataceae</taxon>
        <taxon>Frigoriglobus</taxon>
    </lineage>
</organism>
<dbReference type="EMBL" id="CP053452">
    <property type="protein sequence ID" value="QJW95350.1"/>
    <property type="molecule type" value="Genomic_DNA"/>
</dbReference>
<feature type="compositionally biased region" description="Pro residues" evidence="1">
    <location>
        <begin position="150"/>
        <end position="178"/>
    </location>
</feature>
<reference evidence="3" key="1">
    <citation type="submission" date="2020-05" db="EMBL/GenBank/DDBJ databases">
        <title>Frigoriglobus tundricola gen. nov., sp. nov., a psychrotolerant cellulolytic planctomycete of the family Gemmataceae with two divergent copies of 16S rRNA gene.</title>
        <authorList>
            <person name="Kulichevskaya I.S."/>
            <person name="Ivanova A.A."/>
            <person name="Naumoff D.G."/>
            <person name="Beletsky A.V."/>
            <person name="Rijpstra W.I.C."/>
            <person name="Sinninghe Damste J.S."/>
            <person name="Mardanov A.V."/>
            <person name="Ravin N.V."/>
            <person name="Dedysh S.N."/>
        </authorList>
    </citation>
    <scope>NUCLEOTIDE SEQUENCE [LARGE SCALE GENOMIC DNA]</scope>
    <source>
        <strain evidence="3">PL17</strain>
    </source>
</reference>
<dbReference type="PRINTS" id="PR01218">
    <property type="entry name" value="PSTLEXTENSIN"/>
</dbReference>
<feature type="compositionally biased region" description="Pro residues" evidence="1">
    <location>
        <begin position="129"/>
        <end position="142"/>
    </location>
</feature>
<feature type="compositionally biased region" description="Pro residues" evidence="1">
    <location>
        <begin position="268"/>
        <end position="286"/>
    </location>
</feature>
<accession>A0A6M5YPK8</accession>
<feature type="compositionally biased region" description="Low complexity" evidence="1">
    <location>
        <begin position="287"/>
        <end position="303"/>
    </location>
</feature>
<feature type="compositionally biased region" description="Low complexity" evidence="1">
    <location>
        <begin position="252"/>
        <end position="267"/>
    </location>
</feature>
<keyword evidence="3" id="KW-1185">Reference proteome</keyword>
<feature type="compositionally biased region" description="Pro residues" evidence="1">
    <location>
        <begin position="99"/>
        <end position="120"/>
    </location>
</feature>